<organism evidence="2 3">
    <name type="scientific">Tropilaelaps mercedesae</name>
    <dbReference type="NCBI Taxonomy" id="418985"/>
    <lineage>
        <taxon>Eukaryota</taxon>
        <taxon>Metazoa</taxon>
        <taxon>Ecdysozoa</taxon>
        <taxon>Arthropoda</taxon>
        <taxon>Chelicerata</taxon>
        <taxon>Arachnida</taxon>
        <taxon>Acari</taxon>
        <taxon>Parasitiformes</taxon>
        <taxon>Mesostigmata</taxon>
        <taxon>Gamasina</taxon>
        <taxon>Dermanyssoidea</taxon>
        <taxon>Laelapidae</taxon>
        <taxon>Tropilaelaps</taxon>
    </lineage>
</organism>
<dbReference type="STRING" id="418985.A0A1V9XRM2"/>
<proteinExistence type="predicted"/>
<evidence type="ECO:0000256" key="1">
    <source>
        <dbReference type="SAM" id="MobiDB-lite"/>
    </source>
</evidence>
<gene>
    <name evidence="2" type="ORF">BIW11_03153</name>
</gene>
<accession>A0A1V9XRM2</accession>
<dbReference type="SUPFAM" id="SSF50985">
    <property type="entry name" value="RCC1/BLIP-II"/>
    <property type="match status" value="1"/>
</dbReference>
<dbReference type="AlphaFoldDB" id="A0A1V9XRM2"/>
<dbReference type="Gene3D" id="2.130.10.30">
    <property type="entry name" value="Regulator of chromosome condensation 1/beta-lactamase-inhibitor protein II"/>
    <property type="match status" value="1"/>
</dbReference>
<keyword evidence="3" id="KW-1185">Reference proteome</keyword>
<dbReference type="OrthoDB" id="239701at2759"/>
<protein>
    <submittedName>
        <fullName evidence="2">Putative E3 ubiquitin-protein ligase HERC2-like</fullName>
    </submittedName>
</protein>
<comment type="caution">
    <text evidence="2">The sequence shown here is derived from an EMBL/GenBank/DDBJ whole genome shotgun (WGS) entry which is preliminary data.</text>
</comment>
<dbReference type="Proteomes" id="UP000192247">
    <property type="component" value="Unassembled WGS sequence"/>
</dbReference>
<sequence length="759" mass="83202">MLPFGGEGTCCGGLGGVNGCECLRLRPSPAHDAKWRRADLQDTFREPLATRLWFHLLADGELETCCDSMGGGTQQSGADVSKDGGVSSGRWRASEMCKKCFPLANNTTEKTGLPTSAQIIENWTWEDPPGRTNIARYLEELSREDHWTACESARTTLWSRRLRQQLLLAERFFTAQGTLAENDTHFGITANPPTGTDAVSPASIPKQGSTECQPMGPSGAAVTAAELTPTEALARLGSKAALGFAFAFLKRAWRCGEDGDLCGDLLRDALQALQVLPAGTLFRHDNSVWLEVVAMSHKFLRSVILNELNMTVPEGDRQLALRLLFELVLQQAGLQQVLSAVQLLWTLWGRADNRQPGQMCAPLLSVLQRFQQIASNSQWPTDEDGWLSINPNRALLEFLSLPNLESATECEQLPDWDDGSHQRVFYWGSRRLCSGMAETHIPTRLDDLHLTVKSVVSCDAYLLILAKDGRIYRQDYDAVFLYPRQLVNLKEKMTQLAITPDEVFAVSEEGKLYKWSLSDASDVRVVGMLPDTVESISAWEEYALVLCGPGSGTRALPGSGSAPPGVQRLFVLKPLVDAPTEVRCPGSLGATTRLSKVVIGNGVNLALTHHGGLYIWGADQPFPELSCLHKCVADVFGGHGRCVALHKDGSLYMWTSSCHSPLHLEGLLGGIKAMHVALGPTRCIFVGEDLSYWLWDYLSPKTTKLDVLNGLPFGGASVGLSSCRRITLTAPKRRLNAYSVFQQVDRSLQPSTHTPRCRG</sequence>
<dbReference type="InterPro" id="IPR009091">
    <property type="entry name" value="RCC1/BLIP-II"/>
</dbReference>
<feature type="region of interest" description="Disordered" evidence="1">
    <location>
        <begin position="197"/>
        <end position="217"/>
    </location>
</feature>
<reference evidence="2 3" key="1">
    <citation type="journal article" date="2017" name="Gigascience">
        <title>Draft genome of the honey bee ectoparasitic mite, Tropilaelaps mercedesae, is shaped by the parasitic life history.</title>
        <authorList>
            <person name="Dong X."/>
            <person name="Armstrong S.D."/>
            <person name="Xia D."/>
            <person name="Makepeace B.L."/>
            <person name="Darby A.C."/>
            <person name="Kadowaki T."/>
        </authorList>
    </citation>
    <scope>NUCLEOTIDE SEQUENCE [LARGE SCALE GENOMIC DNA]</scope>
    <source>
        <strain evidence="2">Wuxi-XJTLU</strain>
    </source>
</reference>
<dbReference type="EMBL" id="MNPL01005336">
    <property type="protein sequence ID" value="OQR76083.1"/>
    <property type="molecule type" value="Genomic_DNA"/>
</dbReference>
<evidence type="ECO:0000313" key="3">
    <source>
        <dbReference type="Proteomes" id="UP000192247"/>
    </source>
</evidence>
<evidence type="ECO:0000313" key="2">
    <source>
        <dbReference type="EMBL" id="OQR76083.1"/>
    </source>
</evidence>
<name>A0A1V9XRM2_9ACAR</name>
<dbReference type="InParanoid" id="A0A1V9XRM2"/>